<evidence type="ECO:0000256" key="1">
    <source>
        <dbReference type="SAM" id="MobiDB-lite"/>
    </source>
</evidence>
<organism evidence="3 4">
    <name type="scientific">Prorocentrum cordatum</name>
    <dbReference type="NCBI Taxonomy" id="2364126"/>
    <lineage>
        <taxon>Eukaryota</taxon>
        <taxon>Sar</taxon>
        <taxon>Alveolata</taxon>
        <taxon>Dinophyceae</taxon>
        <taxon>Prorocentrales</taxon>
        <taxon>Prorocentraceae</taxon>
        <taxon>Prorocentrum</taxon>
    </lineage>
</organism>
<evidence type="ECO:0000313" key="3">
    <source>
        <dbReference type="EMBL" id="CAK0849192.1"/>
    </source>
</evidence>
<feature type="signal peptide" evidence="2">
    <location>
        <begin position="1"/>
        <end position="22"/>
    </location>
</feature>
<feature type="compositionally biased region" description="Low complexity" evidence="1">
    <location>
        <begin position="43"/>
        <end position="60"/>
    </location>
</feature>
<name>A0ABN9TSL7_9DINO</name>
<keyword evidence="4" id="KW-1185">Reference proteome</keyword>
<dbReference type="EMBL" id="CAUYUJ010015040">
    <property type="protein sequence ID" value="CAK0849192.1"/>
    <property type="molecule type" value="Genomic_DNA"/>
</dbReference>
<dbReference type="Proteomes" id="UP001189429">
    <property type="component" value="Unassembled WGS sequence"/>
</dbReference>
<evidence type="ECO:0000313" key="4">
    <source>
        <dbReference type="Proteomes" id="UP001189429"/>
    </source>
</evidence>
<reference evidence="3" key="1">
    <citation type="submission" date="2023-10" db="EMBL/GenBank/DDBJ databases">
        <authorList>
            <person name="Chen Y."/>
            <person name="Shah S."/>
            <person name="Dougan E. K."/>
            <person name="Thang M."/>
            <person name="Chan C."/>
        </authorList>
    </citation>
    <scope>NUCLEOTIDE SEQUENCE [LARGE SCALE GENOMIC DNA]</scope>
</reference>
<feature type="chain" id="PRO_5046845726" description="Peptide-O-fucosyltransferase 1" evidence="2">
    <location>
        <begin position="23"/>
        <end position="385"/>
    </location>
</feature>
<comment type="caution">
    <text evidence="3">The sequence shown here is derived from an EMBL/GenBank/DDBJ whole genome shotgun (WGS) entry which is preliminary data.</text>
</comment>
<gene>
    <name evidence="3" type="ORF">PCOR1329_LOCUS41941</name>
</gene>
<evidence type="ECO:0000256" key="2">
    <source>
        <dbReference type="SAM" id="SignalP"/>
    </source>
</evidence>
<accession>A0ABN9TSL7</accession>
<feature type="region of interest" description="Disordered" evidence="1">
    <location>
        <begin position="32"/>
        <end position="61"/>
    </location>
</feature>
<sequence length="385" mass="41916">MTRAARAAAAALLLSAPGPAAALEARGDGSAAWPWSRARRRGGSASPSASSAATWSPGTPLEVPKDVARDQCAVCEFHGKSAPSLYIDGRGDGLGNTMEAVIYGMAMAAHVGMNFGGVLHGNHVSHTVDTAQAVANAFGVPKVRIFPSPKPTLSSEVKTWQEISQATTGDRLGLGSSVLYKNNLPQFGIKDEPVEEYLTPEFLHTMRAQVMPRFAQMYPRSAIHDESKGMMVAFHVRRGDVKDLPDGGNWGRFTPNEWYLDLMARIQKYDPKADFHIWSSLRGANDQIDAGRNATFDVFREKGVAVHLDTDEVETWAQMSQADVFVGAKSSFSFFPSLLTNGCVMYQKWLTRGLTTFIDADIKTGPSDEGLERCMERAKNAQKQS</sequence>
<evidence type="ECO:0008006" key="5">
    <source>
        <dbReference type="Google" id="ProtNLM"/>
    </source>
</evidence>
<keyword evidence="2" id="KW-0732">Signal</keyword>
<proteinExistence type="predicted"/>
<protein>
    <recommendedName>
        <fullName evidence="5">Peptide-O-fucosyltransferase 1</fullName>
    </recommendedName>
</protein>